<feature type="compositionally biased region" description="Polar residues" evidence="1">
    <location>
        <begin position="1"/>
        <end position="11"/>
    </location>
</feature>
<dbReference type="AlphaFoldDB" id="A0A5C0VIW9"/>
<accession>A0A5C0VIW9</accession>
<sequence length="64" mass="7654">MIETFTQQNSELFDEQNNEEETAMKNFTKEEHLFYEQLKPALNKLIKNPSEESINRILKYSKSL</sequence>
<keyword evidence="3" id="KW-1185">Reference proteome</keyword>
<reference evidence="2 3" key="1">
    <citation type="submission" date="2019-08" db="EMBL/GenBank/DDBJ databases">
        <title>Pedobacter sp. nov., isolated from Han river, South Korea.</title>
        <authorList>
            <person name="Lee D.-H."/>
            <person name="Kim Y.-S."/>
            <person name="Hwang E.-M."/>
            <person name="Le Tran T.C."/>
            <person name="Cha C.-J."/>
        </authorList>
    </citation>
    <scope>NUCLEOTIDE SEQUENCE [LARGE SCALE GENOMIC DNA]</scope>
    <source>
        <strain evidence="2 3">CJ43</strain>
    </source>
</reference>
<evidence type="ECO:0000313" key="2">
    <source>
        <dbReference type="EMBL" id="QEK51772.1"/>
    </source>
</evidence>
<feature type="compositionally biased region" description="Acidic residues" evidence="1">
    <location>
        <begin position="12"/>
        <end position="21"/>
    </location>
</feature>
<dbReference type="EMBL" id="CP043329">
    <property type="protein sequence ID" value="QEK51772.1"/>
    <property type="molecule type" value="Genomic_DNA"/>
</dbReference>
<dbReference type="RefSeq" id="WP_149074702.1">
    <property type="nucleotide sequence ID" value="NZ_CP043329.1"/>
</dbReference>
<dbReference type="Proteomes" id="UP000323653">
    <property type="component" value="Chromosome"/>
</dbReference>
<gene>
    <name evidence="2" type="ORF">FYC62_08985</name>
</gene>
<evidence type="ECO:0000256" key="1">
    <source>
        <dbReference type="SAM" id="MobiDB-lite"/>
    </source>
</evidence>
<name>A0A5C0VIW9_9SPHI</name>
<protein>
    <submittedName>
        <fullName evidence="2">Uncharacterized protein</fullName>
    </submittedName>
</protein>
<feature type="region of interest" description="Disordered" evidence="1">
    <location>
        <begin position="1"/>
        <end position="21"/>
    </location>
</feature>
<proteinExistence type="predicted"/>
<organism evidence="2 3">
    <name type="scientific">Pedobacter aquae</name>
    <dbReference type="NCBI Taxonomy" id="2605747"/>
    <lineage>
        <taxon>Bacteria</taxon>
        <taxon>Pseudomonadati</taxon>
        <taxon>Bacteroidota</taxon>
        <taxon>Sphingobacteriia</taxon>
        <taxon>Sphingobacteriales</taxon>
        <taxon>Sphingobacteriaceae</taxon>
        <taxon>Pedobacter</taxon>
    </lineage>
</organism>
<dbReference type="KEGG" id="pej:FYC62_08985"/>
<evidence type="ECO:0000313" key="3">
    <source>
        <dbReference type="Proteomes" id="UP000323653"/>
    </source>
</evidence>